<dbReference type="InterPro" id="IPR004564">
    <property type="entry name" value="OM_lipoprot_carrier_LolA-like"/>
</dbReference>
<dbReference type="RefSeq" id="WP_084811635.1">
    <property type="nucleotide sequence ID" value="NZ_JBHSHB010000008.1"/>
</dbReference>
<dbReference type="EMBL" id="JBHSHB010000008">
    <property type="protein sequence ID" value="MFC4690050.1"/>
    <property type="molecule type" value="Genomic_DNA"/>
</dbReference>
<accession>A0ABV9L8V8</accession>
<dbReference type="Proteomes" id="UP001595878">
    <property type="component" value="Unassembled WGS sequence"/>
</dbReference>
<dbReference type="Gene3D" id="2.50.20.10">
    <property type="entry name" value="Lipoprotein localisation LolA/LolB/LppX"/>
    <property type="match status" value="1"/>
</dbReference>
<evidence type="ECO:0000256" key="1">
    <source>
        <dbReference type="ARBA" id="ARBA00022729"/>
    </source>
</evidence>
<evidence type="ECO:0000313" key="2">
    <source>
        <dbReference type="EMBL" id="MFC4690050.1"/>
    </source>
</evidence>
<name>A0ABV9L8V8_9FLAO</name>
<evidence type="ECO:0000313" key="3">
    <source>
        <dbReference type="Proteomes" id="UP001595878"/>
    </source>
</evidence>
<sequence>MKKRLIFWLAPILFKKVLVPVAVKGYRKFAKRAMPVVLLLFMTAFAKAQSVQTLLKEVDTKVKSYDNIAIDFKYALSNEAEGVNQETKGNVVMAGDNYKLSLMGTTQLFDGTNVYTIVPEDEEVTISAMSDQDENAITPSKMLSFFNEGYTQKMDIKQKVNGREIQFVKLTPMDSNSDVKYTLLGVDAQTKHIHKLIITQNNGTKVTITVNSFKTNQPLAKNTFTFDKGKYTDYYINKL</sequence>
<organism evidence="2 3">
    <name type="scientific">Dokdonia genika</name>
    <dbReference type="NCBI Taxonomy" id="308113"/>
    <lineage>
        <taxon>Bacteria</taxon>
        <taxon>Pseudomonadati</taxon>
        <taxon>Bacteroidota</taxon>
        <taxon>Flavobacteriia</taxon>
        <taxon>Flavobacteriales</taxon>
        <taxon>Flavobacteriaceae</taxon>
        <taxon>Dokdonia</taxon>
    </lineage>
</organism>
<comment type="caution">
    <text evidence="2">The sequence shown here is derived from an EMBL/GenBank/DDBJ whole genome shotgun (WGS) entry which is preliminary data.</text>
</comment>
<keyword evidence="1" id="KW-0732">Signal</keyword>
<dbReference type="PANTHER" id="PTHR35869">
    <property type="entry name" value="OUTER-MEMBRANE LIPOPROTEIN CARRIER PROTEIN"/>
    <property type="match status" value="1"/>
</dbReference>
<dbReference type="PANTHER" id="PTHR35869:SF1">
    <property type="entry name" value="OUTER-MEMBRANE LIPOPROTEIN CARRIER PROTEIN"/>
    <property type="match status" value="1"/>
</dbReference>
<reference evidence="3" key="1">
    <citation type="journal article" date="2019" name="Int. J. Syst. Evol. Microbiol.">
        <title>The Global Catalogue of Microorganisms (GCM) 10K type strain sequencing project: providing services to taxonomists for standard genome sequencing and annotation.</title>
        <authorList>
            <consortium name="The Broad Institute Genomics Platform"/>
            <consortium name="The Broad Institute Genome Sequencing Center for Infectious Disease"/>
            <person name="Wu L."/>
            <person name="Ma J."/>
        </authorList>
    </citation>
    <scope>NUCLEOTIDE SEQUENCE [LARGE SCALE GENOMIC DNA]</scope>
    <source>
        <strain evidence="3">CGMCC 4.7427</strain>
    </source>
</reference>
<keyword evidence="2" id="KW-0449">Lipoprotein</keyword>
<dbReference type="CDD" id="cd16325">
    <property type="entry name" value="LolA"/>
    <property type="match status" value="1"/>
</dbReference>
<protein>
    <submittedName>
        <fullName evidence="2">Outer membrane lipoprotein carrier protein LolA</fullName>
    </submittedName>
</protein>
<keyword evidence="3" id="KW-1185">Reference proteome</keyword>
<gene>
    <name evidence="2" type="ORF">ACFO5T_06380</name>
</gene>
<dbReference type="InterPro" id="IPR029046">
    <property type="entry name" value="LolA/LolB/LppX"/>
</dbReference>
<proteinExistence type="predicted"/>
<dbReference type="SUPFAM" id="SSF89392">
    <property type="entry name" value="Prokaryotic lipoproteins and lipoprotein localization factors"/>
    <property type="match status" value="1"/>
</dbReference>
<dbReference type="Pfam" id="PF03548">
    <property type="entry name" value="LolA"/>
    <property type="match status" value="1"/>
</dbReference>